<comment type="subunit">
    <text evidence="4">Homodimer.</text>
</comment>
<comment type="similarity">
    <text evidence="1 4 7">Belongs to the tRNA pseudouridine synthase TruA family.</text>
</comment>
<dbReference type="Proteomes" id="UP000199446">
    <property type="component" value="Unassembled WGS sequence"/>
</dbReference>
<evidence type="ECO:0000256" key="6">
    <source>
        <dbReference type="PIRSR" id="PIRSR001430-2"/>
    </source>
</evidence>
<dbReference type="PANTHER" id="PTHR11142">
    <property type="entry name" value="PSEUDOURIDYLATE SYNTHASE"/>
    <property type="match status" value="1"/>
</dbReference>
<evidence type="ECO:0000256" key="3">
    <source>
        <dbReference type="ARBA" id="ARBA00023235"/>
    </source>
</evidence>
<comment type="function">
    <text evidence="4">Formation of pseudouridine at positions 38, 39 and 40 in the anticodon stem and loop of transfer RNAs.</text>
</comment>
<dbReference type="PIRSF" id="PIRSF001430">
    <property type="entry name" value="tRNA_psdUrid_synth"/>
    <property type="match status" value="1"/>
</dbReference>
<evidence type="ECO:0000256" key="5">
    <source>
        <dbReference type="PIRSR" id="PIRSR001430-1"/>
    </source>
</evidence>
<dbReference type="SUPFAM" id="SSF55120">
    <property type="entry name" value="Pseudouridine synthase"/>
    <property type="match status" value="1"/>
</dbReference>
<evidence type="ECO:0000256" key="7">
    <source>
        <dbReference type="RuleBase" id="RU003792"/>
    </source>
</evidence>
<dbReference type="OrthoDB" id="9811823at2"/>
<evidence type="ECO:0000313" key="10">
    <source>
        <dbReference type="Proteomes" id="UP000199446"/>
    </source>
</evidence>
<dbReference type="InterPro" id="IPR020094">
    <property type="entry name" value="TruA/RsuA/RluB/E/F_N"/>
</dbReference>
<accession>A0A1G7FPG5</accession>
<dbReference type="InterPro" id="IPR020097">
    <property type="entry name" value="PsdUridine_synth_TruA_a/b_dom"/>
</dbReference>
<organism evidence="9 10">
    <name type="scientific">Thermus arciformis</name>
    <dbReference type="NCBI Taxonomy" id="482827"/>
    <lineage>
        <taxon>Bacteria</taxon>
        <taxon>Thermotogati</taxon>
        <taxon>Deinococcota</taxon>
        <taxon>Deinococci</taxon>
        <taxon>Thermales</taxon>
        <taxon>Thermaceae</taxon>
        <taxon>Thermus</taxon>
    </lineage>
</organism>
<sequence length="253" mass="28316">MRRILLLTEYDGTRFAGLQRQREGLRTVQGELERVLPQIGALPKAVAAGRTDAGVHALAMPFHVDLEGRIPVAKVPEALNRLLPEDLKVVGAREVAQDLHARKDALWRAYRYRVLVRPYPSPLLRHRALWVRRPLDLLAIREALPLLLGRHNFLGFAKEETREGTRELLEARVEEAEGEGGLEVHFTFKGRSFLRGQVRGMVGTLLEVGLGKRPPESLKAILETGDRRLAGPTAPAHGLYFVEAAYPEEKLSP</sequence>
<evidence type="ECO:0000259" key="8">
    <source>
        <dbReference type="Pfam" id="PF01416"/>
    </source>
</evidence>
<keyword evidence="10" id="KW-1185">Reference proteome</keyword>
<evidence type="ECO:0000256" key="2">
    <source>
        <dbReference type="ARBA" id="ARBA00022694"/>
    </source>
</evidence>
<feature type="domain" description="Pseudouridine synthase I TruA alpha/beta" evidence="8">
    <location>
        <begin position="146"/>
        <end position="247"/>
    </location>
</feature>
<dbReference type="RefSeq" id="WP_093006506.1">
    <property type="nucleotide sequence ID" value="NZ_FNBC01000010.1"/>
</dbReference>
<gene>
    <name evidence="4" type="primary">truA</name>
    <name evidence="9" type="ORF">SAMN04488243_11012</name>
</gene>
<dbReference type="InterPro" id="IPR020103">
    <property type="entry name" value="PsdUridine_synth_cat_dom_sf"/>
</dbReference>
<dbReference type="InterPro" id="IPR020095">
    <property type="entry name" value="PsdUridine_synth_TruA_C"/>
</dbReference>
<dbReference type="EC" id="5.4.99.12" evidence="4"/>
<dbReference type="CDD" id="cd02570">
    <property type="entry name" value="PseudoU_synth_EcTruA"/>
    <property type="match status" value="1"/>
</dbReference>
<evidence type="ECO:0000256" key="1">
    <source>
        <dbReference type="ARBA" id="ARBA00009375"/>
    </source>
</evidence>
<dbReference type="HAMAP" id="MF_00171">
    <property type="entry name" value="TruA"/>
    <property type="match status" value="1"/>
</dbReference>
<dbReference type="Gene3D" id="3.30.70.580">
    <property type="entry name" value="Pseudouridine synthase I, catalytic domain, N-terminal subdomain"/>
    <property type="match status" value="1"/>
</dbReference>
<evidence type="ECO:0000256" key="4">
    <source>
        <dbReference type="HAMAP-Rule" id="MF_00171"/>
    </source>
</evidence>
<dbReference type="AlphaFoldDB" id="A0A1G7FPG5"/>
<dbReference type="EMBL" id="FNBC01000010">
    <property type="protein sequence ID" value="SDE77729.1"/>
    <property type="molecule type" value="Genomic_DNA"/>
</dbReference>
<dbReference type="GO" id="GO:0160147">
    <property type="term" value="F:tRNA pseudouridine(38-40) synthase activity"/>
    <property type="evidence" value="ECO:0007669"/>
    <property type="project" value="UniProtKB-EC"/>
</dbReference>
<dbReference type="Pfam" id="PF01416">
    <property type="entry name" value="PseudoU_synth_1"/>
    <property type="match status" value="1"/>
</dbReference>
<keyword evidence="3 4" id="KW-0413">Isomerase</keyword>
<feature type="active site" description="Nucleophile" evidence="4 5">
    <location>
        <position position="52"/>
    </location>
</feature>
<dbReference type="Gene3D" id="3.30.70.660">
    <property type="entry name" value="Pseudouridine synthase I, catalytic domain, C-terminal subdomain"/>
    <property type="match status" value="1"/>
</dbReference>
<dbReference type="GO" id="GO:0003723">
    <property type="term" value="F:RNA binding"/>
    <property type="evidence" value="ECO:0007669"/>
    <property type="project" value="InterPro"/>
</dbReference>
<dbReference type="STRING" id="482827.SAMN04488243_11012"/>
<dbReference type="NCBIfam" id="TIGR00071">
    <property type="entry name" value="hisT_truA"/>
    <property type="match status" value="1"/>
</dbReference>
<feature type="binding site" evidence="4 6">
    <location>
        <position position="110"/>
    </location>
    <ligand>
        <name>substrate</name>
    </ligand>
</feature>
<dbReference type="GO" id="GO:0031119">
    <property type="term" value="P:tRNA pseudouridine synthesis"/>
    <property type="evidence" value="ECO:0007669"/>
    <property type="project" value="UniProtKB-UniRule"/>
</dbReference>
<protein>
    <recommendedName>
        <fullName evidence="4">tRNA pseudouridine synthase A</fullName>
        <ecNumber evidence="4">5.4.99.12</ecNumber>
    </recommendedName>
    <alternativeName>
        <fullName evidence="4">tRNA pseudouridine(38-40) synthase</fullName>
    </alternativeName>
    <alternativeName>
        <fullName evidence="4">tRNA pseudouridylate synthase I</fullName>
    </alternativeName>
    <alternativeName>
        <fullName evidence="4">tRNA-uridine isomerase I</fullName>
    </alternativeName>
</protein>
<proteinExistence type="inferred from homology"/>
<keyword evidence="2 4" id="KW-0819">tRNA processing</keyword>
<comment type="caution">
    <text evidence="4">Lacks conserved residue(s) required for the propagation of feature annotation.</text>
</comment>
<comment type="catalytic activity">
    <reaction evidence="4 7">
        <text>uridine(38/39/40) in tRNA = pseudouridine(38/39/40) in tRNA</text>
        <dbReference type="Rhea" id="RHEA:22376"/>
        <dbReference type="Rhea" id="RHEA-COMP:10085"/>
        <dbReference type="Rhea" id="RHEA-COMP:10087"/>
        <dbReference type="ChEBI" id="CHEBI:65314"/>
        <dbReference type="ChEBI" id="CHEBI:65315"/>
        <dbReference type="EC" id="5.4.99.12"/>
    </reaction>
</comment>
<reference evidence="10" key="1">
    <citation type="submission" date="2016-10" db="EMBL/GenBank/DDBJ databases">
        <authorList>
            <person name="Varghese N."/>
            <person name="Submissions S."/>
        </authorList>
    </citation>
    <scope>NUCLEOTIDE SEQUENCE [LARGE SCALE GENOMIC DNA]</scope>
    <source>
        <strain evidence="10">CGMCC 1.6992</strain>
    </source>
</reference>
<name>A0A1G7FPG5_9DEIN</name>
<dbReference type="PANTHER" id="PTHR11142:SF0">
    <property type="entry name" value="TRNA PSEUDOURIDINE SYNTHASE-LIKE 1"/>
    <property type="match status" value="1"/>
</dbReference>
<dbReference type="InterPro" id="IPR001406">
    <property type="entry name" value="PsdUridine_synth_TruA"/>
</dbReference>
<evidence type="ECO:0000313" key="9">
    <source>
        <dbReference type="EMBL" id="SDE77729.1"/>
    </source>
</evidence>